<keyword evidence="8" id="KW-0238">DNA-binding</keyword>
<evidence type="ECO:0000256" key="8">
    <source>
        <dbReference type="ARBA" id="ARBA00023125"/>
    </source>
</evidence>
<evidence type="ECO:0000256" key="4">
    <source>
        <dbReference type="ARBA" id="ARBA00022679"/>
    </source>
</evidence>
<dbReference type="Pfam" id="PF02767">
    <property type="entry name" value="DNA_pol3_beta_2"/>
    <property type="match status" value="1"/>
</dbReference>
<evidence type="ECO:0000259" key="11">
    <source>
        <dbReference type="Pfam" id="PF02767"/>
    </source>
</evidence>
<comment type="caution">
    <text evidence="12">The sequence shown here is derived from an EMBL/GenBank/DDBJ whole genome shotgun (WGS) entry which is preliminary data.</text>
</comment>
<name>A0ABW5PJE4_9BACL</name>
<dbReference type="CDD" id="cd00140">
    <property type="entry name" value="beta_clamp"/>
    <property type="match status" value="1"/>
</dbReference>
<keyword evidence="4" id="KW-0808">Transferase</keyword>
<keyword evidence="13" id="KW-1185">Reference proteome</keyword>
<comment type="similarity">
    <text evidence="2">Belongs to the beta sliding clamp family.</text>
</comment>
<dbReference type="InterPro" id="IPR001001">
    <property type="entry name" value="DNA_polIII_beta"/>
</dbReference>
<accession>A0ABW5PJE4</accession>
<organism evidence="12 13">
    <name type="scientific">Paenibacillus gansuensis</name>
    <dbReference type="NCBI Taxonomy" id="306542"/>
    <lineage>
        <taxon>Bacteria</taxon>
        <taxon>Bacillati</taxon>
        <taxon>Bacillota</taxon>
        <taxon>Bacilli</taxon>
        <taxon>Bacillales</taxon>
        <taxon>Paenibacillaceae</taxon>
        <taxon>Paenibacillus</taxon>
    </lineage>
</organism>
<reference evidence="13" key="1">
    <citation type="journal article" date="2019" name="Int. J. Syst. Evol. Microbiol.">
        <title>The Global Catalogue of Microorganisms (GCM) 10K type strain sequencing project: providing services to taxonomists for standard genome sequencing and annotation.</title>
        <authorList>
            <consortium name="The Broad Institute Genomics Platform"/>
            <consortium name="The Broad Institute Genome Sequencing Center for Infectious Disease"/>
            <person name="Wu L."/>
            <person name="Ma J."/>
        </authorList>
    </citation>
    <scope>NUCLEOTIDE SEQUENCE [LARGE SCALE GENOMIC DNA]</scope>
    <source>
        <strain evidence="13">KCTC 3950</strain>
    </source>
</reference>
<dbReference type="SMART" id="SM00480">
    <property type="entry name" value="POL3Bc"/>
    <property type="match status" value="1"/>
</dbReference>
<dbReference type="PANTHER" id="PTHR30478:SF0">
    <property type="entry name" value="BETA SLIDING CLAMP"/>
    <property type="match status" value="1"/>
</dbReference>
<gene>
    <name evidence="12" type="ORF">ACFSUF_19725</name>
</gene>
<dbReference type="PANTHER" id="PTHR30478">
    <property type="entry name" value="DNA POLYMERASE III SUBUNIT BETA"/>
    <property type="match status" value="1"/>
</dbReference>
<comment type="subcellular location">
    <subcellularLocation>
        <location evidence="1">Cytoplasm</location>
    </subcellularLocation>
</comment>
<keyword evidence="3" id="KW-0963">Cytoplasm</keyword>
<evidence type="ECO:0000313" key="12">
    <source>
        <dbReference type="EMBL" id="MFD2614645.1"/>
    </source>
</evidence>
<evidence type="ECO:0000256" key="1">
    <source>
        <dbReference type="ARBA" id="ARBA00004496"/>
    </source>
</evidence>
<sequence>MATTKEKQLDTIATGKTAFSIEQNELLDALVLCAKVVPRSSSIPLLQCIKFDLKKDSLFVTAMDAPAQAVLQVLKVTNENGVDGSYCMNAKEVIELVKRMPGGNLSFTQQDSTVTVTYGERGRANLQVLSSEQYPELPKPAKSNFLSCPIEMLRKGAHAARFAGTDEKTPSISSVFLHNAGGKLGFTATDRHRIYRYISDIAIEEPESFQDAMIMAVQFKGIIDSLKSSKVDLAIAESHLVLRDKNIVYFGRLTDGNYPNIQFIFDRSQEGTAVTVSRAELDDTLNRMLSLSGVENNRVTLEVNENDEFTIHSQSQTGEICEGFPGAKVDEGFPTVKYNARYLRDALLVGDREVKNVSLRTAGIGQPGYIEFDGDSSVITVVNQVR</sequence>
<feature type="domain" description="DNA polymerase III beta sliding clamp central" evidence="11">
    <location>
        <begin position="163"/>
        <end position="260"/>
    </location>
</feature>
<dbReference type="RefSeq" id="WP_377605716.1">
    <property type="nucleotide sequence ID" value="NZ_JBHUME010000013.1"/>
</dbReference>
<dbReference type="InterPro" id="IPR046938">
    <property type="entry name" value="DNA_clamp_sf"/>
</dbReference>
<dbReference type="Proteomes" id="UP001597541">
    <property type="component" value="Unassembled WGS sequence"/>
</dbReference>
<dbReference type="EMBL" id="JBHUME010000013">
    <property type="protein sequence ID" value="MFD2614645.1"/>
    <property type="molecule type" value="Genomic_DNA"/>
</dbReference>
<dbReference type="InterPro" id="IPR022634">
    <property type="entry name" value="DNA_polIII_beta_N"/>
</dbReference>
<evidence type="ECO:0000256" key="5">
    <source>
        <dbReference type="ARBA" id="ARBA00022695"/>
    </source>
</evidence>
<dbReference type="SUPFAM" id="SSF55979">
    <property type="entry name" value="DNA clamp"/>
    <property type="match status" value="3"/>
</dbReference>
<keyword evidence="7" id="KW-0239">DNA-directed DNA polymerase</keyword>
<evidence type="ECO:0000256" key="3">
    <source>
        <dbReference type="ARBA" id="ARBA00022490"/>
    </source>
</evidence>
<evidence type="ECO:0000256" key="7">
    <source>
        <dbReference type="ARBA" id="ARBA00022932"/>
    </source>
</evidence>
<evidence type="ECO:0000256" key="9">
    <source>
        <dbReference type="ARBA" id="ARBA00033275"/>
    </source>
</evidence>
<dbReference type="Gene3D" id="3.70.10.10">
    <property type="match status" value="1"/>
</dbReference>
<evidence type="ECO:0000259" key="10">
    <source>
        <dbReference type="Pfam" id="PF00712"/>
    </source>
</evidence>
<dbReference type="Gene3D" id="3.10.150.10">
    <property type="entry name" value="DNA Polymerase III, subunit A, domain 2"/>
    <property type="match status" value="1"/>
</dbReference>
<evidence type="ECO:0000256" key="6">
    <source>
        <dbReference type="ARBA" id="ARBA00022705"/>
    </source>
</evidence>
<feature type="domain" description="DNA polymerase III beta sliding clamp N-terminal" evidence="10">
    <location>
        <begin position="18"/>
        <end position="138"/>
    </location>
</feature>
<keyword evidence="5" id="KW-0548">Nucleotidyltransferase</keyword>
<evidence type="ECO:0000256" key="2">
    <source>
        <dbReference type="ARBA" id="ARBA00010752"/>
    </source>
</evidence>
<proteinExistence type="inferred from homology"/>
<dbReference type="InterPro" id="IPR022637">
    <property type="entry name" value="DNA_polIII_beta_cen"/>
</dbReference>
<protein>
    <recommendedName>
        <fullName evidence="9">DNA polymerase III subunit beta</fullName>
    </recommendedName>
</protein>
<keyword evidence="6" id="KW-0235">DNA replication</keyword>
<dbReference type="Pfam" id="PF00712">
    <property type="entry name" value="DNA_pol3_beta"/>
    <property type="match status" value="1"/>
</dbReference>
<evidence type="ECO:0000313" key="13">
    <source>
        <dbReference type="Proteomes" id="UP001597541"/>
    </source>
</evidence>